<evidence type="ECO:0000313" key="2">
    <source>
        <dbReference type="Proteomes" id="UP000266841"/>
    </source>
</evidence>
<sequence length="113" mass="12425">RLEEAEARRSDVRKKQAGCETEPIVVLEEKVASLQRRWLGKERKAAAVCDGSLRIAPVVGEDDLREMYEFAPSLPHDSSACGAHGGGRHQRTQFEKLKDLLEIKAAAVGVLTS</sequence>
<dbReference type="Proteomes" id="UP000266841">
    <property type="component" value="Unassembled WGS sequence"/>
</dbReference>
<accession>K0REJ8</accession>
<name>K0REJ8_THAOC</name>
<keyword evidence="2" id="KW-1185">Reference proteome</keyword>
<proteinExistence type="predicted"/>
<comment type="caution">
    <text evidence="1">The sequence shown here is derived from an EMBL/GenBank/DDBJ whole genome shotgun (WGS) entry which is preliminary data.</text>
</comment>
<dbReference type="AlphaFoldDB" id="K0REJ8"/>
<protein>
    <submittedName>
        <fullName evidence="1">Uncharacterized protein</fullName>
    </submittedName>
</protein>
<gene>
    <name evidence="1" type="ORF">THAOC_33776</name>
</gene>
<feature type="non-terminal residue" evidence="1">
    <location>
        <position position="1"/>
    </location>
</feature>
<evidence type="ECO:0000313" key="1">
    <source>
        <dbReference type="EMBL" id="EJK47496.1"/>
    </source>
</evidence>
<dbReference type="EMBL" id="AGNL01046894">
    <property type="protein sequence ID" value="EJK47496.1"/>
    <property type="molecule type" value="Genomic_DNA"/>
</dbReference>
<organism evidence="1 2">
    <name type="scientific">Thalassiosira oceanica</name>
    <name type="common">Marine diatom</name>
    <dbReference type="NCBI Taxonomy" id="159749"/>
    <lineage>
        <taxon>Eukaryota</taxon>
        <taxon>Sar</taxon>
        <taxon>Stramenopiles</taxon>
        <taxon>Ochrophyta</taxon>
        <taxon>Bacillariophyta</taxon>
        <taxon>Coscinodiscophyceae</taxon>
        <taxon>Thalassiosirophycidae</taxon>
        <taxon>Thalassiosirales</taxon>
        <taxon>Thalassiosiraceae</taxon>
        <taxon>Thalassiosira</taxon>
    </lineage>
</organism>
<reference evidence="1 2" key="1">
    <citation type="journal article" date="2012" name="Genome Biol.">
        <title>Genome and low-iron response of an oceanic diatom adapted to chronic iron limitation.</title>
        <authorList>
            <person name="Lommer M."/>
            <person name="Specht M."/>
            <person name="Roy A.S."/>
            <person name="Kraemer L."/>
            <person name="Andreson R."/>
            <person name="Gutowska M.A."/>
            <person name="Wolf J."/>
            <person name="Bergner S.V."/>
            <person name="Schilhabel M.B."/>
            <person name="Klostermeier U.C."/>
            <person name="Beiko R.G."/>
            <person name="Rosenstiel P."/>
            <person name="Hippler M."/>
            <person name="Laroche J."/>
        </authorList>
    </citation>
    <scope>NUCLEOTIDE SEQUENCE [LARGE SCALE GENOMIC DNA]</scope>
    <source>
        <strain evidence="1 2">CCMP1005</strain>
    </source>
</reference>